<feature type="compositionally biased region" description="Low complexity" evidence="1">
    <location>
        <begin position="532"/>
        <end position="544"/>
    </location>
</feature>
<comment type="caution">
    <text evidence="3">The sequence shown here is derived from an EMBL/GenBank/DDBJ whole genome shotgun (WGS) entry which is preliminary data.</text>
</comment>
<dbReference type="Proteomes" id="UP001108029">
    <property type="component" value="Unassembled WGS sequence"/>
</dbReference>
<dbReference type="RefSeq" id="WP_232649451.1">
    <property type="nucleotide sequence ID" value="NZ_JAJSBI010000007.1"/>
</dbReference>
<name>A0A9Q3Z6K9_9ACTN</name>
<reference evidence="3" key="1">
    <citation type="submission" date="2021-12" db="EMBL/GenBank/DDBJ databases">
        <authorList>
            <person name="Lee J.-H."/>
            <person name="Kim S.-B."/>
        </authorList>
    </citation>
    <scope>NUCLEOTIDE SEQUENCE</scope>
    <source>
        <strain evidence="3">NR30</strain>
    </source>
</reference>
<gene>
    <name evidence="3" type="ORF">LJ657_17010</name>
</gene>
<evidence type="ECO:0000313" key="4">
    <source>
        <dbReference type="Proteomes" id="UP001108029"/>
    </source>
</evidence>
<sequence>MIAKIRSGKETAGLIRYLFDTKKAKDHTDPHLVASWDGFAPDPGRADDFDATRRLLVADLDLHVKQARRLGRAPEQHVWHCSIRAAESDRILSDEEWADIARRVVAATGIAPQGDSDGCRWVAVRHAPDHIHIAATKVRADLRTARHWNDYHTADRELAAIEKEYGLLQVVRGDRTAAKRTTRAEQEKARRAGQEKPARERLRATVRTAVAAATSVEEFVHLLNHLDGVLVEVVHFPSGDVRGYKVASEDTTTADHEPVWFSGSELAPDLSFPKIQKRLENIDPQSADQPGQRRPNPFHQATAAAERIPHHLDQTDDEASQAHLAAFGEALDALPLLAPQTLRPQLREAATAFERATRSRIRAEHHHARALRGAVRAMLREPAPKDGAALAVFLDAAILVVVAAARWHQLRHHDQQVAAAQQTLLHLQAAYDQAAAAPLAALAQRQPPQQTVERQIRRLRQAVPEHAEQIIEDPAFAALTTALAEAEAAGHDPEQLLQQVADQRALNDARRPARVLTWRIQRLSKRPASSTQARAAQAHSPARADSPAWADSAARRPETPEHTAAAAPAPQPSQARRR</sequence>
<dbReference type="EMBL" id="JAJSBI010000007">
    <property type="protein sequence ID" value="MCD9875339.1"/>
    <property type="molecule type" value="Genomic_DNA"/>
</dbReference>
<accession>A0A9Q3Z6K9</accession>
<protein>
    <submittedName>
        <fullName evidence="3">Relaxase/mobilization nuclease domain-containing protein</fullName>
    </submittedName>
</protein>
<feature type="domain" description="MobA/VirD2-like nuclease" evidence="2">
    <location>
        <begin position="67"/>
        <end position="167"/>
    </location>
</feature>
<evidence type="ECO:0000256" key="1">
    <source>
        <dbReference type="SAM" id="MobiDB-lite"/>
    </source>
</evidence>
<evidence type="ECO:0000259" key="2">
    <source>
        <dbReference type="Pfam" id="PF03432"/>
    </source>
</evidence>
<feature type="compositionally biased region" description="Low complexity" evidence="1">
    <location>
        <begin position="564"/>
        <end position="578"/>
    </location>
</feature>
<dbReference type="Pfam" id="PF03432">
    <property type="entry name" value="Relaxase"/>
    <property type="match status" value="1"/>
</dbReference>
<proteinExistence type="predicted"/>
<feature type="region of interest" description="Disordered" evidence="1">
    <location>
        <begin position="523"/>
        <end position="578"/>
    </location>
</feature>
<organism evidence="3 4">
    <name type="scientific">Streptomyces guryensis</name>
    <dbReference type="NCBI Taxonomy" id="2886947"/>
    <lineage>
        <taxon>Bacteria</taxon>
        <taxon>Bacillati</taxon>
        <taxon>Actinomycetota</taxon>
        <taxon>Actinomycetes</taxon>
        <taxon>Kitasatosporales</taxon>
        <taxon>Streptomycetaceae</taxon>
        <taxon>Streptomyces</taxon>
    </lineage>
</organism>
<keyword evidence="4" id="KW-1185">Reference proteome</keyword>
<feature type="region of interest" description="Disordered" evidence="1">
    <location>
        <begin position="178"/>
        <end position="201"/>
    </location>
</feature>
<dbReference type="AlphaFoldDB" id="A0A9Q3Z6K9"/>
<evidence type="ECO:0000313" key="3">
    <source>
        <dbReference type="EMBL" id="MCD9875339.1"/>
    </source>
</evidence>
<dbReference type="InterPro" id="IPR005094">
    <property type="entry name" value="Endonuclease_MobA/VirD2"/>
</dbReference>